<dbReference type="GO" id="GO:0042803">
    <property type="term" value="F:protein homodimerization activity"/>
    <property type="evidence" value="ECO:0007669"/>
    <property type="project" value="InterPro"/>
</dbReference>
<evidence type="ECO:0000256" key="6">
    <source>
        <dbReference type="ARBA" id="ARBA00023186"/>
    </source>
</evidence>
<sequence>MSEEKHKDKNKKEPAKDMEIDIPVGSGDAEKMKQEIEELKEKIEENEKKLGECDDKYLRLCAEYDNYRKRTSKEKLEIFSDSTIKCVAEFLPVLDSFERAIEAECTDESFKNGMKMIYNQFIESLDKIGVKEMEALGNEFNPNLHNAIKQTEDENFGDNIVCEVFQKGYMLNDKVIRHAVVAVAN</sequence>
<accession>K1URQ6</accession>
<protein>
    <submittedName>
        <fullName evidence="8">GrpE nucleotide exchange factor</fullName>
    </submittedName>
</protein>
<gene>
    <name evidence="8" type="ORF">OBE_02023</name>
</gene>
<dbReference type="GO" id="GO:0006457">
    <property type="term" value="P:protein folding"/>
    <property type="evidence" value="ECO:0007669"/>
    <property type="project" value="InterPro"/>
</dbReference>
<name>K1URQ6_9ZZZZ</name>
<dbReference type="GO" id="GO:0051082">
    <property type="term" value="F:unfolded protein binding"/>
    <property type="evidence" value="ECO:0007669"/>
    <property type="project" value="TreeGrafter"/>
</dbReference>
<comment type="similarity">
    <text evidence="2">Belongs to the GrpE family.</text>
</comment>
<feature type="region of interest" description="Disordered" evidence="7">
    <location>
        <begin position="1"/>
        <end position="30"/>
    </location>
</feature>
<dbReference type="InterPro" id="IPR013805">
    <property type="entry name" value="GrpE_CC"/>
</dbReference>
<dbReference type="NCBIfam" id="NF010738">
    <property type="entry name" value="PRK14140.1"/>
    <property type="match status" value="1"/>
</dbReference>
<dbReference type="GO" id="GO:0000774">
    <property type="term" value="F:adenyl-nucleotide exchange factor activity"/>
    <property type="evidence" value="ECO:0007669"/>
    <property type="project" value="InterPro"/>
</dbReference>
<evidence type="ECO:0000256" key="5">
    <source>
        <dbReference type="ARBA" id="ARBA00023016"/>
    </source>
</evidence>
<comment type="subunit">
    <text evidence="3">Homodimer.</text>
</comment>
<dbReference type="Pfam" id="PF01025">
    <property type="entry name" value="GrpE"/>
    <property type="match status" value="1"/>
</dbReference>
<reference evidence="8" key="1">
    <citation type="journal article" date="2013" name="Environ. Microbiol.">
        <title>Microbiota from the distal guts of lean and obese adolescents exhibit partial functional redundancy besides clear differences in community structure.</title>
        <authorList>
            <person name="Ferrer M."/>
            <person name="Ruiz A."/>
            <person name="Lanza F."/>
            <person name="Haange S.B."/>
            <person name="Oberbach A."/>
            <person name="Till H."/>
            <person name="Bargiela R."/>
            <person name="Campoy C."/>
            <person name="Segura M.T."/>
            <person name="Richter M."/>
            <person name="von Bergen M."/>
            <person name="Seifert J."/>
            <person name="Suarez A."/>
        </authorList>
    </citation>
    <scope>NUCLEOTIDE SEQUENCE</scope>
</reference>
<evidence type="ECO:0000256" key="2">
    <source>
        <dbReference type="ARBA" id="ARBA00009054"/>
    </source>
</evidence>
<dbReference type="InterPro" id="IPR000740">
    <property type="entry name" value="GrpE"/>
</dbReference>
<evidence type="ECO:0000313" key="8">
    <source>
        <dbReference type="EMBL" id="EKC74156.1"/>
    </source>
</evidence>
<evidence type="ECO:0000256" key="3">
    <source>
        <dbReference type="ARBA" id="ARBA00011738"/>
    </source>
</evidence>
<keyword evidence="6" id="KW-0143">Chaperone</keyword>
<dbReference type="PANTHER" id="PTHR21237">
    <property type="entry name" value="GRPE PROTEIN"/>
    <property type="match status" value="1"/>
</dbReference>
<keyword evidence="4" id="KW-0963">Cytoplasm</keyword>
<dbReference type="CDD" id="cd00446">
    <property type="entry name" value="GrpE"/>
    <property type="match status" value="1"/>
</dbReference>
<dbReference type="PROSITE" id="PS01071">
    <property type="entry name" value="GRPE"/>
    <property type="match status" value="1"/>
</dbReference>
<dbReference type="Gene3D" id="3.90.20.20">
    <property type="match status" value="1"/>
</dbReference>
<feature type="compositionally biased region" description="Basic and acidic residues" evidence="7">
    <location>
        <begin position="1"/>
        <end position="19"/>
    </location>
</feature>
<dbReference type="SUPFAM" id="SSF51064">
    <property type="entry name" value="Head domain of nucleotide exchange factor GrpE"/>
    <property type="match status" value="1"/>
</dbReference>
<evidence type="ECO:0000256" key="4">
    <source>
        <dbReference type="ARBA" id="ARBA00022490"/>
    </source>
</evidence>
<keyword evidence="5" id="KW-0346">Stress response</keyword>
<dbReference type="HAMAP" id="MF_01151">
    <property type="entry name" value="GrpE"/>
    <property type="match status" value="1"/>
</dbReference>
<organism evidence="8">
    <name type="scientific">human gut metagenome</name>
    <dbReference type="NCBI Taxonomy" id="408170"/>
    <lineage>
        <taxon>unclassified sequences</taxon>
        <taxon>metagenomes</taxon>
        <taxon>organismal metagenomes</taxon>
    </lineage>
</organism>
<dbReference type="GO" id="GO:0005737">
    <property type="term" value="C:cytoplasm"/>
    <property type="evidence" value="ECO:0007669"/>
    <property type="project" value="UniProtKB-SubCell"/>
</dbReference>
<dbReference type="PRINTS" id="PR00773">
    <property type="entry name" value="GRPEPROTEIN"/>
</dbReference>
<dbReference type="Gene3D" id="2.30.22.10">
    <property type="entry name" value="Head domain of nucleotide exchange factor GrpE"/>
    <property type="match status" value="1"/>
</dbReference>
<dbReference type="FunFam" id="2.30.22.10:FF:000001">
    <property type="entry name" value="Protein GrpE"/>
    <property type="match status" value="1"/>
</dbReference>
<dbReference type="InterPro" id="IPR009012">
    <property type="entry name" value="GrpE_head"/>
</dbReference>
<dbReference type="SUPFAM" id="SSF58014">
    <property type="entry name" value="Coiled-coil domain of nucleotide exchange factor GrpE"/>
    <property type="match status" value="1"/>
</dbReference>
<proteinExistence type="inferred from homology"/>
<evidence type="ECO:0000256" key="7">
    <source>
        <dbReference type="SAM" id="MobiDB-lite"/>
    </source>
</evidence>
<dbReference type="EMBL" id="AJWZ01001312">
    <property type="protein sequence ID" value="EKC74156.1"/>
    <property type="molecule type" value="Genomic_DNA"/>
</dbReference>
<comment type="subcellular location">
    <subcellularLocation>
        <location evidence="1">Cytoplasm</location>
    </subcellularLocation>
</comment>
<comment type="caution">
    <text evidence="8">The sequence shown here is derived from an EMBL/GenBank/DDBJ whole genome shotgun (WGS) entry which is preliminary data.</text>
</comment>
<evidence type="ECO:0000256" key="1">
    <source>
        <dbReference type="ARBA" id="ARBA00004496"/>
    </source>
</evidence>
<dbReference type="AlphaFoldDB" id="K1URQ6"/>
<dbReference type="GO" id="GO:0051087">
    <property type="term" value="F:protein-folding chaperone binding"/>
    <property type="evidence" value="ECO:0007669"/>
    <property type="project" value="InterPro"/>
</dbReference>
<dbReference type="PANTHER" id="PTHR21237:SF23">
    <property type="entry name" value="GRPE PROTEIN HOMOLOG, MITOCHONDRIAL"/>
    <property type="match status" value="1"/>
</dbReference>